<keyword evidence="3" id="KW-1185">Reference proteome</keyword>
<name>A0ABP4SDB0_9ACTN</name>
<evidence type="ECO:0000313" key="3">
    <source>
        <dbReference type="Proteomes" id="UP001500280"/>
    </source>
</evidence>
<dbReference type="InterPro" id="IPR011051">
    <property type="entry name" value="RmlC_Cupin_sf"/>
</dbReference>
<proteinExistence type="predicted"/>
<reference evidence="3" key="1">
    <citation type="journal article" date="2019" name="Int. J. Syst. Evol. Microbiol.">
        <title>The Global Catalogue of Microorganisms (GCM) 10K type strain sequencing project: providing services to taxonomists for standard genome sequencing and annotation.</title>
        <authorList>
            <consortium name="The Broad Institute Genomics Platform"/>
            <consortium name="The Broad Institute Genome Sequencing Center for Infectious Disease"/>
            <person name="Wu L."/>
            <person name="Ma J."/>
        </authorList>
    </citation>
    <scope>NUCLEOTIDE SEQUENCE [LARGE SCALE GENOMIC DNA]</scope>
    <source>
        <strain evidence="3">JCM 14307</strain>
    </source>
</reference>
<accession>A0ABP4SDB0</accession>
<comment type="caution">
    <text evidence="2">The sequence shown here is derived from an EMBL/GenBank/DDBJ whole genome shotgun (WGS) entry which is preliminary data.</text>
</comment>
<dbReference type="Proteomes" id="UP001500280">
    <property type="component" value="Unassembled WGS sequence"/>
</dbReference>
<feature type="region of interest" description="Disordered" evidence="1">
    <location>
        <begin position="1"/>
        <end position="25"/>
    </location>
</feature>
<dbReference type="InterPro" id="IPR014710">
    <property type="entry name" value="RmlC-like_jellyroll"/>
</dbReference>
<dbReference type="CDD" id="cd06990">
    <property type="entry name" value="cupin_DUF861"/>
    <property type="match status" value="1"/>
</dbReference>
<dbReference type="Gene3D" id="2.60.120.10">
    <property type="entry name" value="Jelly Rolls"/>
    <property type="match status" value="1"/>
</dbReference>
<gene>
    <name evidence="2" type="ORF">GCM10009745_12350</name>
</gene>
<dbReference type="EMBL" id="BAAANF010000003">
    <property type="protein sequence ID" value="GAA1671212.1"/>
    <property type="molecule type" value="Genomic_DNA"/>
</dbReference>
<dbReference type="SUPFAM" id="SSF51182">
    <property type="entry name" value="RmlC-like cupins"/>
    <property type="match status" value="1"/>
</dbReference>
<evidence type="ECO:0000313" key="2">
    <source>
        <dbReference type="EMBL" id="GAA1671212.1"/>
    </source>
</evidence>
<protein>
    <submittedName>
        <fullName evidence="2">Cupin domain-containing protein</fullName>
    </submittedName>
</protein>
<sequence>MVAWGAPRGEGDIMSGKQSIDSPHERRTFKDHGHLDVVTLGEFTLGRAVFEPGWRWSEDVKPIAGTESCQVHHTGLCLSGQMTVRFNDGQELDLGPGDVVDIDPGHDAWTVGDEACVILDTGIAGYAKPTS</sequence>
<evidence type="ECO:0000256" key="1">
    <source>
        <dbReference type="SAM" id="MobiDB-lite"/>
    </source>
</evidence>
<organism evidence="2 3">
    <name type="scientific">Kribbella yunnanensis</name>
    <dbReference type="NCBI Taxonomy" id="190194"/>
    <lineage>
        <taxon>Bacteria</taxon>
        <taxon>Bacillati</taxon>
        <taxon>Actinomycetota</taxon>
        <taxon>Actinomycetes</taxon>
        <taxon>Propionibacteriales</taxon>
        <taxon>Kribbellaceae</taxon>
        <taxon>Kribbella</taxon>
    </lineage>
</organism>